<name>A0ABV0TYN2_9TELE</name>
<evidence type="ECO:0000313" key="2">
    <source>
        <dbReference type="Proteomes" id="UP001482620"/>
    </source>
</evidence>
<reference evidence="1 2" key="1">
    <citation type="submission" date="2021-06" db="EMBL/GenBank/DDBJ databases">
        <authorList>
            <person name="Palmer J.M."/>
        </authorList>
    </citation>
    <scope>NUCLEOTIDE SEQUENCE [LARGE SCALE GENOMIC DNA]</scope>
    <source>
        <strain evidence="2">if_2019</strain>
        <tissue evidence="1">Muscle</tissue>
    </source>
</reference>
<keyword evidence="2" id="KW-1185">Reference proteome</keyword>
<evidence type="ECO:0000313" key="1">
    <source>
        <dbReference type="EMBL" id="MEQ2237066.1"/>
    </source>
</evidence>
<protein>
    <submittedName>
        <fullName evidence="1">Uncharacterized protein</fullName>
    </submittedName>
</protein>
<gene>
    <name evidence="1" type="ORF">ILYODFUR_019232</name>
</gene>
<accession>A0ABV0TYN2</accession>
<dbReference type="Proteomes" id="UP001482620">
    <property type="component" value="Unassembled WGS sequence"/>
</dbReference>
<feature type="non-terminal residue" evidence="1">
    <location>
        <position position="90"/>
    </location>
</feature>
<dbReference type="EMBL" id="JAHRIQ010048256">
    <property type="protein sequence ID" value="MEQ2237066.1"/>
    <property type="molecule type" value="Genomic_DNA"/>
</dbReference>
<proteinExistence type="predicted"/>
<comment type="caution">
    <text evidence="1">The sequence shown here is derived from an EMBL/GenBank/DDBJ whole genome shotgun (WGS) entry which is preliminary data.</text>
</comment>
<sequence>MLFKTAVLQTDTLLHPAVLYIHSRPHPNSKKPIISFFQSGKRNKEIRDCSENIWSFSLRGPDDRPTKALGYHCISKLVDMHHHSVCLLVQ</sequence>
<organism evidence="1 2">
    <name type="scientific">Ilyodon furcidens</name>
    <name type="common">goldbreast splitfin</name>
    <dbReference type="NCBI Taxonomy" id="33524"/>
    <lineage>
        <taxon>Eukaryota</taxon>
        <taxon>Metazoa</taxon>
        <taxon>Chordata</taxon>
        <taxon>Craniata</taxon>
        <taxon>Vertebrata</taxon>
        <taxon>Euteleostomi</taxon>
        <taxon>Actinopterygii</taxon>
        <taxon>Neopterygii</taxon>
        <taxon>Teleostei</taxon>
        <taxon>Neoteleostei</taxon>
        <taxon>Acanthomorphata</taxon>
        <taxon>Ovalentaria</taxon>
        <taxon>Atherinomorphae</taxon>
        <taxon>Cyprinodontiformes</taxon>
        <taxon>Goodeidae</taxon>
        <taxon>Ilyodon</taxon>
    </lineage>
</organism>